<evidence type="ECO:0000256" key="5">
    <source>
        <dbReference type="ARBA" id="ARBA00023136"/>
    </source>
</evidence>
<reference evidence="9" key="2">
    <citation type="submission" date="2023-02" db="EMBL/GenBank/DDBJ databases">
        <authorList>
            <consortium name="DOE Joint Genome Institute"/>
            <person name="Mondo S.J."/>
            <person name="Chang Y."/>
            <person name="Wang Y."/>
            <person name="Ahrendt S."/>
            <person name="Andreopoulos W."/>
            <person name="Barry K."/>
            <person name="Beard J."/>
            <person name="Benny G.L."/>
            <person name="Blankenship S."/>
            <person name="Bonito G."/>
            <person name="Cuomo C."/>
            <person name="Desiro A."/>
            <person name="Gervers K.A."/>
            <person name="Hundley H."/>
            <person name="Kuo A."/>
            <person name="LaButti K."/>
            <person name="Lang B.F."/>
            <person name="Lipzen A."/>
            <person name="O'Donnell K."/>
            <person name="Pangilinan J."/>
            <person name="Reynolds N."/>
            <person name="Sandor L."/>
            <person name="Smith M.W."/>
            <person name="Tsang A."/>
            <person name="Grigoriev I.V."/>
            <person name="Stajich J.E."/>
            <person name="Spatafora J.W."/>
        </authorList>
    </citation>
    <scope>NUCLEOTIDE SEQUENCE</scope>
    <source>
        <strain evidence="9">RSA 2281</strain>
    </source>
</reference>
<evidence type="ECO:0000256" key="6">
    <source>
        <dbReference type="SAM" id="Coils"/>
    </source>
</evidence>
<comment type="subcellular location">
    <subcellularLocation>
        <location evidence="2">Cytoplasm</location>
    </subcellularLocation>
    <subcellularLocation>
        <location evidence="1">Endomembrane system</location>
        <topology evidence="1">Peripheral membrane protein</topology>
    </subcellularLocation>
</comment>
<evidence type="ECO:0000256" key="2">
    <source>
        <dbReference type="ARBA" id="ARBA00004496"/>
    </source>
</evidence>
<accession>A0AAD5JRC7</accession>
<comment type="caution">
    <text evidence="9">The sequence shown here is derived from an EMBL/GenBank/DDBJ whole genome shotgun (WGS) entry which is preliminary data.</text>
</comment>
<evidence type="ECO:0000313" key="9">
    <source>
        <dbReference type="EMBL" id="KAI9250137.1"/>
    </source>
</evidence>
<keyword evidence="3" id="KW-0963">Cytoplasm</keyword>
<name>A0AAD5JRC7_9FUNG</name>
<feature type="compositionally biased region" description="Basic and acidic residues" evidence="7">
    <location>
        <begin position="331"/>
        <end position="341"/>
    </location>
</feature>
<dbReference type="PANTHER" id="PTHR23157:SF25">
    <property type="entry name" value="GRIP AND COILED-COIL DOMAIN-CONTAINING PROTEIN 1"/>
    <property type="match status" value="1"/>
</dbReference>
<feature type="compositionally biased region" description="Polar residues" evidence="7">
    <location>
        <begin position="1"/>
        <end position="19"/>
    </location>
</feature>
<dbReference type="GO" id="GO:0005794">
    <property type="term" value="C:Golgi apparatus"/>
    <property type="evidence" value="ECO:0007669"/>
    <property type="project" value="TreeGrafter"/>
</dbReference>
<feature type="region of interest" description="Disordered" evidence="7">
    <location>
        <begin position="358"/>
        <end position="405"/>
    </location>
</feature>
<organism evidence="9 10">
    <name type="scientific">Phascolomyces articulosus</name>
    <dbReference type="NCBI Taxonomy" id="60185"/>
    <lineage>
        <taxon>Eukaryota</taxon>
        <taxon>Fungi</taxon>
        <taxon>Fungi incertae sedis</taxon>
        <taxon>Mucoromycota</taxon>
        <taxon>Mucoromycotina</taxon>
        <taxon>Mucoromycetes</taxon>
        <taxon>Mucorales</taxon>
        <taxon>Lichtheimiaceae</taxon>
        <taxon>Phascolomyces</taxon>
    </lineage>
</organism>
<gene>
    <name evidence="9" type="ORF">BDA99DRAFT_541850</name>
</gene>
<proteinExistence type="predicted"/>
<feature type="compositionally biased region" description="Basic and acidic residues" evidence="7">
    <location>
        <begin position="47"/>
        <end position="59"/>
    </location>
</feature>
<dbReference type="Pfam" id="PF01465">
    <property type="entry name" value="GRIP"/>
    <property type="match status" value="1"/>
</dbReference>
<evidence type="ECO:0000313" key="10">
    <source>
        <dbReference type="Proteomes" id="UP001209540"/>
    </source>
</evidence>
<dbReference type="PROSITE" id="PS50913">
    <property type="entry name" value="GRIP"/>
    <property type="match status" value="1"/>
</dbReference>
<feature type="compositionally biased region" description="Basic and acidic residues" evidence="7">
    <location>
        <begin position="135"/>
        <end position="154"/>
    </location>
</feature>
<keyword evidence="4 6" id="KW-0175">Coiled coil</keyword>
<feature type="domain" description="GRIP" evidence="8">
    <location>
        <begin position="488"/>
        <end position="535"/>
    </location>
</feature>
<evidence type="ECO:0000256" key="3">
    <source>
        <dbReference type="ARBA" id="ARBA00022490"/>
    </source>
</evidence>
<dbReference type="PANTHER" id="PTHR23157">
    <property type="entry name" value="GRIP AND COILED-COIL DOMAIN-CONTAINING PROTEIN 1"/>
    <property type="match status" value="1"/>
</dbReference>
<evidence type="ECO:0000256" key="4">
    <source>
        <dbReference type="ARBA" id="ARBA00023054"/>
    </source>
</evidence>
<protein>
    <recommendedName>
        <fullName evidence="8">GRIP domain-containing protein</fullName>
    </recommendedName>
</protein>
<feature type="region of interest" description="Disordered" evidence="7">
    <location>
        <begin position="135"/>
        <end position="158"/>
    </location>
</feature>
<sequence length="538" mass="61946">MASSSPRTQSPTQARTQIVKQDDPLDATMESPKLRNKQAPVRTGSQRRQELEKTNFHLSEQVKDLKYQISGKSNEITKLQENLAARSSEHDEKMKKMREIFAQATKNLDGYRASIAAKDLELQRLRDDLDQHQAREQELRSTTETQTRDTEKLTSEVNSQKALYGSQINQLEAKVRQLSAQLQQTRNDYDQYKKRAGQLLQKSNKNAQTESSRLSELEDTIRQLRVEKSELETENADNTRKIELLEHDVRQALERVQHLETDNEALVKVKEDNNAKQTQIHRLQERIAADRISHEQALKASEEAHESAVRRLKESLERAKQNKDGNNNDIKSPDQEKNNDEKEAMDRIMELLHDENSQLRQQLASKEQELDSLQKQQKEQDHSYQHQPSTPSPQDNYNTPPAVLDTTSEETPVEIDVYASMSHLLSPFVGSGNSITGTTGTSSGNRIDLEKQIQQLRDMLDESEDRVTALRTQEKILKDEIRKLDSFDRRQNLSIEYLKNVLLKFLQSENKEFMVPVLAKLLSLSPDETDELRKSVMI</sequence>
<evidence type="ECO:0000259" key="8">
    <source>
        <dbReference type="PROSITE" id="PS50913"/>
    </source>
</evidence>
<feature type="region of interest" description="Disordered" evidence="7">
    <location>
        <begin position="1"/>
        <end position="59"/>
    </location>
</feature>
<evidence type="ECO:0000256" key="1">
    <source>
        <dbReference type="ARBA" id="ARBA00004184"/>
    </source>
</evidence>
<feature type="compositionally biased region" description="Polar residues" evidence="7">
    <location>
        <begin position="385"/>
        <end position="405"/>
    </location>
</feature>
<feature type="compositionally biased region" description="Polar residues" evidence="7">
    <location>
        <begin position="358"/>
        <end position="375"/>
    </location>
</feature>
<dbReference type="Gene3D" id="1.10.287.1490">
    <property type="match status" value="1"/>
</dbReference>
<dbReference type="AlphaFoldDB" id="A0AAD5JRC7"/>
<feature type="region of interest" description="Disordered" evidence="7">
    <location>
        <begin position="296"/>
        <end position="341"/>
    </location>
</feature>
<feature type="compositionally biased region" description="Basic and acidic residues" evidence="7">
    <location>
        <begin position="296"/>
        <end position="323"/>
    </location>
</feature>
<dbReference type="EMBL" id="JAIXMP010000033">
    <property type="protein sequence ID" value="KAI9250137.1"/>
    <property type="molecule type" value="Genomic_DNA"/>
</dbReference>
<dbReference type="InterPro" id="IPR051952">
    <property type="entry name" value="Golgi-autophagy_related"/>
</dbReference>
<dbReference type="SMART" id="SM00755">
    <property type="entry name" value="Grip"/>
    <property type="match status" value="1"/>
</dbReference>
<evidence type="ECO:0000256" key="7">
    <source>
        <dbReference type="SAM" id="MobiDB-lite"/>
    </source>
</evidence>
<feature type="coiled-coil region" evidence="6">
    <location>
        <begin position="446"/>
        <end position="480"/>
    </location>
</feature>
<dbReference type="Proteomes" id="UP001209540">
    <property type="component" value="Unassembled WGS sequence"/>
</dbReference>
<keyword evidence="10" id="KW-1185">Reference proteome</keyword>
<dbReference type="InterPro" id="IPR000237">
    <property type="entry name" value="GRIP_dom"/>
</dbReference>
<reference evidence="9" key="1">
    <citation type="journal article" date="2022" name="IScience">
        <title>Evolution of zygomycete secretomes and the origins of terrestrial fungal ecologies.</title>
        <authorList>
            <person name="Chang Y."/>
            <person name="Wang Y."/>
            <person name="Mondo S."/>
            <person name="Ahrendt S."/>
            <person name="Andreopoulos W."/>
            <person name="Barry K."/>
            <person name="Beard J."/>
            <person name="Benny G.L."/>
            <person name="Blankenship S."/>
            <person name="Bonito G."/>
            <person name="Cuomo C."/>
            <person name="Desiro A."/>
            <person name="Gervers K.A."/>
            <person name="Hundley H."/>
            <person name="Kuo A."/>
            <person name="LaButti K."/>
            <person name="Lang B.F."/>
            <person name="Lipzen A."/>
            <person name="O'Donnell K."/>
            <person name="Pangilinan J."/>
            <person name="Reynolds N."/>
            <person name="Sandor L."/>
            <person name="Smith M.E."/>
            <person name="Tsang A."/>
            <person name="Grigoriev I.V."/>
            <person name="Stajich J.E."/>
            <person name="Spatafora J.W."/>
        </authorList>
    </citation>
    <scope>NUCLEOTIDE SEQUENCE</scope>
    <source>
        <strain evidence="9">RSA 2281</strain>
    </source>
</reference>
<keyword evidence="5" id="KW-0472">Membrane</keyword>